<dbReference type="Proteomes" id="UP001428341">
    <property type="component" value="Unassembled WGS sequence"/>
</dbReference>
<protein>
    <submittedName>
        <fullName evidence="1">Uncharacterized protein</fullName>
    </submittedName>
</protein>
<gene>
    <name evidence="1" type="ORF">WN944_009900</name>
</gene>
<organism evidence="1 2">
    <name type="scientific">Citrus x changshan-huyou</name>
    <dbReference type="NCBI Taxonomy" id="2935761"/>
    <lineage>
        <taxon>Eukaryota</taxon>
        <taxon>Viridiplantae</taxon>
        <taxon>Streptophyta</taxon>
        <taxon>Embryophyta</taxon>
        <taxon>Tracheophyta</taxon>
        <taxon>Spermatophyta</taxon>
        <taxon>Magnoliopsida</taxon>
        <taxon>eudicotyledons</taxon>
        <taxon>Gunneridae</taxon>
        <taxon>Pentapetalae</taxon>
        <taxon>rosids</taxon>
        <taxon>malvids</taxon>
        <taxon>Sapindales</taxon>
        <taxon>Rutaceae</taxon>
        <taxon>Aurantioideae</taxon>
        <taxon>Citrus</taxon>
    </lineage>
</organism>
<dbReference type="EMBL" id="JBCGBO010000002">
    <property type="protein sequence ID" value="KAK9221474.1"/>
    <property type="molecule type" value="Genomic_DNA"/>
</dbReference>
<name>A0AAP0R066_9ROSI</name>
<dbReference type="AlphaFoldDB" id="A0AAP0R066"/>
<evidence type="ECO:0000313" key="1">
    <source>
        <dbReference type="EMBL" id="KAK9221474.1"/>
    </source>
</evidence>
<keyword evidence="2" id="KW-1185">Reference proteome</keyword>
<reference evidence="1 2" key="1">
    <citation type="submission" date="2024-05" db="EMBL/GenBank/DDBJ databases">
        <title>Haplotype-resolved chromosome-level genome assembly of Huyou (Citrus changshanensis).</title>
        <authorList>
            <person name="Miao C."/>
            <person name="Chen W."/>
            <person name="Wu Y."/>
            <person name="Wang L."/>
            <person name="Zhao S."/>
            <person name="Grierson D."/>
            <person name="Xu C."/>
            <person name="Chen K."/>
        </authorList>
    </citation>
    <scope>NUCLEOTIDE SEQUENCE [LARGE SCALE GENOMIC DNA]</scope>
    <source>
        <strain evidence="1">01-14</strain>
        <tissue evidence="1">Leaf</tissue>
    </source>
</reference>
<evidence type="ECO:0000313" key="2">
    <source>
        <dbReference type="Proteomes" id="UP001428341"/>
    </source>
</evidence>
<sequence>MHGMVTVVNLVAIAKDLGTMGLAINDSPSHLGLATSAVGAAPEAEAIAENVEAVAVLVIVAVVAVVTAKKRILVFLLHGQLQHQHKLVLA</sequence>
<proteinExistence type="predicted"/>
<comment type="caution">
    <text evidence="1">The sequence shown here is derived from an EMBL/GenBank/DDBJ whole genome shotgun (WGS) entry which is preliminary data.</text>
</comment>
<accession>A0AAP0R066</accession>